<accession>A0A9P7ZN66</accession>
<evidence type="ECO:0000256" key="6">
    <source>
        <dbReference type="SAM" id="MobiDB-lite"/>
    </source>
</evidence>
<dbReference type="SMART" id="SM00119">
    <property type="entry name" value="HECTc"/>
    <property type="match status" value="1"/>
</dbReference>
<evidence type="ECO:0000256" key="2">
    <source>
        <dbReference type="ARBA" id="ARBA00012485"/>
    </source>
</evidence>
<feature type="region of interest" description="Disordered" evidence="6">
    <location>
        <begin position="603"/>
        <end position="622"/>
    </location>
</feature>
<dbReference type="Gene3D" id="3.30.2410.10">
    <property type="entry name" value="Hect, E3 ligase catalytic domain"/>
    <property type="match status" value="1"/>
</dbReference>
<evidence type="ECO:0000313" key="9">
    <source>
        <dbReference type="Proteomes" id="UP000887229"/>
    </source>
</evidence>
<dbReference type="InterPro" id="IPR035983">
    <property type="entry name" value="Hect_E3_ubiquitin_ligase"/>
</dbReference>
<name>A0A9P7ZN66_9HYPO</name>
<keyword evidence="3" id="KW-0808">Transferase</keyword>
<proteinExistence type="predicted"/>
<dbReference type="PANTHER" id="PTHR45700">
    <property type="entry name" value="UBIQUITIN-PROTEIN LIGASE E3C"/>
    <property type="match status" value="1"/>
</dbReference>
<dbReference type="OrthoDB" id="8068875at2759"/>
<dbReference type="EMBL" id="MU251253">
    <property type="protein sequence ID" value="KAG9254645.1"/>
    <property type="molecule type" value="Genomic_DNA"/>
</dbReference>
<dbReference type="GO" id="GO:0000209">
    <property type="term" value="P:protein polyubiquitination"/>
    <property type="evidence" value="ECO:0007669"/>
    <property type="project" value="InterPro"/>
</dbReference>
<dbReference type="PROSITE" id="PS50096">
    <property type="entry name" value="IQ"/>
    <property type="match status" value="1"/>
</dbReference>
<dbReference type="InterPro" id="IPR044611">
    <property type="entry name" value="E3A/B/C-like"/>
</dbReference>
<evidence type="ECO:0000259" key="7">
    <source>
        <dbReference type="PROSITE" id="PS50237"/>
    </source>
</evidence>
<dbReference type="PROSITE" id="PS50237">
    <property type="entry name" value="HECT"/>
    <property type="match status" value="1"/>
</dbReference>
<dbReference type="GO" id="GO:0006511">
    <property type="term" value="P:ubiquitin-dependent protein catabolic process"/>
    <property type="evidence" value="ECO:0007669"/>
    <property type="project" value="TreeGrafter"/>
</dbReference>
<dbReference type="Pfam" id="PF00632">
    <property type="entry name" value="HECT"/>
    <property type="match status" value="1"/>
</dbReference>
<protein>
    <recommendedName>
        <fullName evidence="2">HECT-type E3 ubiquitin transferase</fullName>
        <ecNumber evidence="2">2.3.2.26</ecNumber>
    </recommendedName>
</protein>
<dbReference type="EC" id="2.3.2.26" evidence="2"/>
<dbReference type="FunFam" id="3.30.2410.10:FF:000011">
    <property type="entry name" value="Putative Ubiquitin-protein ligase E3C"/>
    <property type="match status" value="1"/>
</dbReference>
<feature type="domain" description="HECT" evidence="7">
    <location>
        <begin position="730"/>
        <end position="1096"/>
    </location>
</feature>
<dbReference type="RefSeq" id="XP_046118569.1">
    <property type="nucleotide sequence ID" value="XM_046262190.1"/>
</dbReference>
<evidence type="ECO:0000313" key="8">
    <source>
        <dbReference type="EMBL" id="KAG9254645.1"/>
    </source>
</evidence>
<dbReference type="InterPro" id="IPR000569">
    <property type="entry name" value="HECT_dom"/>
</dbReference>
<feature type="compositionally biased region" description="Acidic residues" evidence="6">
    <location>
        <begin position="610"/>
        <end position="622"/>
    </location>
</feature>
<dbReference type="AlphaFoldDB" id="A0A9P7ZN66"/>
<dbReference type="PANTHER" id="PTHR45700:SF2">
    <property type="entry name" value="UBIQUITIN-PROTEIN LIGASE E3C"/>
    <property type="match status" value="1"/>
</dbReference>
<sequence>MFSTFTGNSRRPRNVNLSGAAGNPFTNTSWTPAAASNATKTVTNAQADRERRQIERRKLKAAKDVQRVWRGHVARCRLADSRRTVFDNLPAYSDQTDSDRLTHSMILLLSFFSIRRPDDLDRLFRLASALSSLNIGQGGQAPQDAHRLLRFLRILLAGIKKSCEGSGTQKGSDLERLAGLLRLAARLFSSLPQAPTTLANDYYDTLVPVLHTLLGTHPDSDMLLRDMVVLPLQIADSSTVADHQTCIYSSLAYRLLSQPSSHTFQSQLPQIAQTLNVSRLCSTVSSTYGSATLPENGRLWLLAHLIELLDCTPEDKKVVILGALQLQLSALSEVVKEGSFPDPYIHTRICSLVDQRGIDQLVKDISSEASSSTGTQESAAPFAAYTLTLLSSFPSQADDIRMRLLLSTPDHNRNDSSSSIVKYFWREVCGTRLFTEVQHGAETSLKVMHQLSQQDMSKDDQHGWTSLLMFLGLYIFVLRISDDDDFFSQIQASPFQDAQPLSQARKSSLGLNDLLSLTTFLKNASYVLHYHAHRLQSSRSSQSHNTPVTGVVDLDELRALVTTAVKMLYERDSRKQFLPQGHWLMPTQLPPGELRAAVIMEDQRQAAEDASSDEDEDSGWEADLESRVLTNPYARAERMRLERRRKARDHRLAESGPKLEVLRHIPFVVPFDTRVEIFREFIRNDIASRHQVDARGFDIGGFQAKHDASIRRGSLFEDAFESFYPIGDGLKDLIRITFVDQFGEPEPGIDGGGVTKEFLTSVTMEAFERGNMFVSNEKGLLYPDPTAVDVLRHSMKQHDLPADSQAQVLKKMLQRYEFLGRIIGKCLYEGILVDLIFAGFFLLQWPSSGEKSTYKGSVNDLKDMDEDLYRGLMRLKNYSGDFSELDTNFTIEDQITPKGEATQTVTRNLIPNGDQTSVTMDNRLLYISYVARHRLVAQGAAQTAAFLRGLRQIIKPHWLSMFNQVELQRLVGGDSTEIDVEDLRRNTYCSGVYEIGDDGLEHPTVALFWKVLKEDFTDAQRRDVLKYVTSTPRAPLLGFSQLVPRFSIRDAGTDETRLPSASTCVNLLKLPRYKTRKVLREKLLYAVSSGAGFDLS</sequence>
<comment type="catalytic activity">
    <reaction evidence="1">
        <text>S-ubiquitinyl-[E2 ubiquitin-conjugating enzyme]-L-cysteine + [acceptor protein]-L-lysine = [E2 ubiquitin-conjugating enzyme]-L-cysteine + N(6)-ubiquitinyl-[acceptor protein]-L-lysine.</text>
        <dbReference type="EC" id="2.3.2.26"/>
    </reaction>
</comment>
<evidence type="ECO:0000256" key="5">
    <source>
        <dbReference type="PROSITE-ProRule" id="PRU00104"/>
    </source>
</evidence>
<gene>
    <name evidence="8" type="ORF">F5Z01DRAFT_636129</name>
</gene>
<evidence type="ECO:0000256" key="1">
    <source>
        <dbReference type="ARBA" id="ARBA00000885"/>
    </source>
</evidence>
<keyword evidence="4 5" id="KW-0833">Ubl conjugation pathway</keyword>
<organism evidence="8 9">
    <name type="scientific">Emericellopsis atlantica</name>
    <dbReference type="NCBI Taxonomy" id="2614577"/>
    <lineage>
        <taxon>Eukaryota</taxon>
        <taxon>Fungi</taxon>
        <taxon>Dikarya</taxon>
        <taxon>Ascomycota</taxon>
        <taxon>Pezizomycotina</taxon>
        <taxon>Sordariomycetes</taxon>
        <taxon>Hypocreomycetidae</taxon>
        <taxon>Hypocreales</taxon>
        <taxon>Bionectriaceae</taxon>
        <taxon>Emericellopsis</taxon>
    </lineage>
</organism>
<dbReference type="CDD" id="cd00078">
    <property type="entry name" value="HECTc"/>
    <property type="match status" value="1"/>
</dbReference>
<dbReference type="SUPFAM" id="SSF56204">
    <property type="entry name" value="Hect, E3 ligase catalytic domain"/>
    <property type="match status" value="1"/>
</dbReference>
<feature type="region of interest" description="Disordered" evidence="6">
    <location>
        <begin position="1"/>
        <end position="32"/>
    </location>
</feature>
<feature type="active site" description="Glycyl thioester intermediate" evidence="5">
    <location>
        <position position="1064"/>
    </location>
</feature>
<dbReference type="Gene3D" id="3.30.2160.10">
    <property type="entry name" value="Hect, E3 ligase catalytic domain"/>
    <property type="match status" value="1"/>
</dbReference>
<dbReference type="CDD" id="cd23767">
    <property type="entry name" value="IQCD"/>
    <property type="match status" value="1"/>
</dbReference>
<dbReference type="GeneID" id="70293093"/>
<reference evidence="8" key="1">
    <citation type="journal article" date="2021" name="IMA Fungus">
        <title>Genomic characterization of three marine fungi, including Emericellopsis atlantica sp. nov. with signatures of a generalist lifestyle and marine biomass degradation.</title>
        <authorList>
            <person name="Hagestad O.C."/>
            <person name="Hou L."/>
            <person name="Andersen J.H."/>
            <person name="Hansen E.H."/>
            <person name="Altermark B."/>
            <person name="Li C."/>
            <person name="Kuhnert E."/>
            <person name="Cox R.J."/>
            <person name="Crous P.W."/>
            <person name="Spatafora J.W."/>
            <person name="Lail K."/>
            <person name="Amirebrahimi M."/>
            <person name="Lipzen A."/>
            <person name="Pangilinan J."/>
            <person name="Andreopoulos W."/>
            <person name="Hayes R.D."/>
            <person name="Ng V."/>
            <person name="Grigoriev I.V."/>
            <person name="Jackson S.A."/>
            <person name="Sutton T.D.S."/>
            <person name="Dobson A.D.W."/>
            <person name="Rama T."/>
        </authorList>
    </citation>
    <scope>NUCLEOTIDE SEQUENCE</scope>
    <source>
        <strain evidence="8">TS7</strain>
    </source>
</reference>
<dbReference type="GO" id="GO:0061630">
    <property type="term" value="F:ubiquitin protein ligase activity"/>
    <property type="evidence" value="ECO:0007669"/>
    <property type="project" value="UniProtKB-EC"/>
</dbReference>
<dbReference type="Proteomes" id="UP000887229">
    <property type="component" value="Unassembled WGS sequence"/>
</dbReference>
<evidence type="ECO:0000256" key="3">
    <source>
        <dbReference type="ARBA" id="ARBA00022679"/>
    </source>
</evidence>
<dbReference type="Gene3D" id="3.90.1750.10">
    <property type="entry name" value="Hect, E3 ligase catalytic domains"/>
    <property type="match status" value="1"/>
</dbReference>
<comment type="caution">
    <text evidence="8">The sequence shown here is derived from an EMBL/GenBank/DDBJ whole genome shotgun (WGS) entry which is preliminary data.</text>
</comment>
<keyword evidence="9" id="KW-1185">Reference proteome</keyword>
<evidence type="ECO:0000256" key="4">
    <source>
        <dbReference type="ARBA" id="ARBA00022786"/>
    </source>
</evidence>